<name>A0A401GJ32_9APHY</name>
<reference evidence="1 2" key="1">
    <citation type="journal article" date="2018" name="Sci. Rep.">
        <title>Genome sequence of the cauliflower mushroom Sparassis crispa (Hanabiratake) and its association with beneficial usage.</title>
        <authorList>
            <person name="Kiyama R."/>
            <person name="Furutani Y."/>
            <person name="Kawaguchi K."/>
            <person name="Nakanishi T."/>
        </authorList>
    </citation>
    <scope>NUCLEOTIDE SEQUENCE [LARGE SCALE GENOMIC DNA]</scope>
</reference>
<dbReference type="RefSeq" id="XP_027613133.1">
    <property type="nucleotide sequence ID" value="XM_027757332.1"/>
</dbReference>
<comment type="caution">
    <text evidence="1">The sequence shown here is derived from an EMBL/GenBank/DDBJ whole genome shotgun (WGS) entry which is preliminary data.</text>
</comment>
<dbReference type="EMBL" id="BFAD01000004">
    <property type="protein sequence ID" value="GBE82220.1"/>
    <property type="molecule type" value="Genomic_DNA"/>
</dbReference>
<gene>
    <name evidence="1" type="ORF">SCP_0406030</name>
</gene>
<dbReference type="OrthoDB" id="3002933at2759"/>
<dbReference type="AlphaFoldDB" id="A0A401GJ32"/>
<protein>
    <submittedName>
        <fullName evidence="1">Uncharacterized protein</fullName>
    </submittedName>
</protein>
<dbReference type="InParanoid" id="A0A401GJ32"/>
<evidence type="ECO:0000313" key="1">
    <source>
        <dbReference type="EMBL" id="GBE82220.1"/>
    </source>
</evidence>
<accession>A0A401GJ32</accession>
<dbReference type="Proteomes" id="UP000287166">
    <property type="component" value="Unassembled WGS sequence"/>
</dbReference>
<keyword evidence="2" id="KW-1185">Reference proteome</keyword>
<dbReference type="GeneID" id="38779137"/>
<proteinExistence type="predicted"/>
<evidence type="ECO:0000313" key="2">
    <source>
        <dbReference type="Proteomes" id="UP000287166"/>
    </source>
</evidence>
<sequence length="202" mass="22461">MSNTDFTHGSLYLAGFAQARAPHVGLIIPTSDVLGTLVHIRVDRETSDVWTYQCRAQRISGDMFMSSLLKLREASAGAISVEQLQETAASVSAPRNDDFGECLPWSLRVLQKLHDMGLLNVMDIDGLGREFEEFAAGNQAYARRDRFPNIAVSHFCQYNNPPMVTADRLCHCQSELSSAQGSRQANRPTVTETVRQISCVRR</sequence>
<organism evidence="1 2">
    <name type="scientific">Sparassis crispa</name>
    <dbReference type="NCBI Taxonomy" id="139825"/>
    <lineage>
        <taxon>Eukaryota</taxon>
        <taxon>Fungi</taxon>
        <taxon>Dikarya</taxon>
        <taxon>Basidiomycota</taxon>
        <taxon>Agaricomycotina</taxon>
        <taxon>Agaricomycetes</taxon>
        <taxon>Polyporales</taxon>
        <taxon>Sparassidaceae</taxon>
        <taxon>Sparassis</taxon>
    </lineage>
</organism>